<dbReference type="EMBL" id="KL198084">
    <property type="protein sequence ID" value="KDQ08915.1"/>
    <property type="molecule type" value="Genomic_DNA"/>
</dbReference>
<dbReference type="SUPFAM" id="SSF52047">
    <property type="entry name" value="RNI-like"/>
    <property type="match status" value="1"/>
</dbReference>
<dbReference type="Gene3D" id="3.80.10.10">
    <property type="entry name" value="Ribonuclease Inhibitor"/>
    <property type="match status" value="1"/>
</dbReference>
<proteinExistence type="predicted"/>
<evidence type="ECO:0000313" key="2">
    <source>
        <dbReference type="Proteomes" id="UP000027195"/>
    </source>
</evidence>
<dbReference type="InterPro" id="IPR032675">
    <property type="entry name" value="LRR_dom_sf"/>
</dbReference>
<accession>A0A067M2J2</accession>
<reference evidence="2" key="1">
    <citation type="journal article" date="2014" name="Proc. Natl. Acad. Sci. U.S.A.">
        <title>Extensive sampling of basidiomycete genomes demonstrates inadequacy of the white-rot/brown-rot paradigm for wood decay fungi.</title>
        <authorList>
            <person name="Riley R."/>
            <person name="Salamov A.A."/>
            <person name="Brown D.W."/>
            <person name="Nagy L.G."/>
            <person name="Floudas D."/>
            <person name="Held B.W."/>
            <person name="Levasseur A."/>
            <person name="Lombard V."/>
            <person name="Morin E."/>
            <person name="Otillar R."/>
            <person name="Lindquist E.A."/>
            <person name="Sun H."/>
            <person name="LaButti K.M."/>
            <person name="Schmutz J."/>
            <person name="Jabbour D."/>
            <person name="Luo H."/>
            <person name="Baker S.E."/>
            <person name="Pisabarro A.G."/>
            <person name="Walton J.D."/>
            <person name="Blanchette R.A."/>
            <person name="Henrissat B."/>
            <person name="Martin F."/>
            <person name="Cullen D."/>
            <person name="Hibbett D.S."/>
            <person name="Grigoriev I.V."/>
        </authorList>
    </citation>
    <scope>NUCLEOTIDE SEQUENCE [LARGE SCALE GENOMIC DNA]</scope>
    <source>
        <strain evidence="2">FD-172 SS1</strain>
    </source>
</reference>
<evidence type="ECO:0008006" key="3">
    <source>
        <dbReference type="Google" id="ProtNLM"/>
    </source>
</evidence>
<sequence length="371" mass="41856">MRNLREVSLLDAAKCRKDQITKAIGSLVHLRHLEIWGLKFSTLDQSMENLTGLRSITLQTSDFVDHCRGAPPPERVIKVVYNCRSTLERLSILHASWEPLKCLEDLKPAHPACAADISVWTRLHTLDLRYTSVFGMETLDLSAAFPSVRCFASPLNTGASWTVLPRNSRFLSNLRLFHGCRRTVESASPSLSKTRCLIITGDLDALQPPLINCVQRLPPTVQALELASDRFPPLLLDVLATSAPQLAFLLLDLTVATHREALRVAEELAVFLPRLPLSYVIVRCYYHLRTRNEQLAEAEQSSHWDRVASVASSLDTMKAYYLSVKAYEKRGRRDGAEDDFLYGRFTELSVHGRAILRKVPLRPYPEESIPQ</sequence>
<protein>
    <recommendedName>
        <fullName evidence="3">F-box domain-containing protein</fullName>
    </recommendedName>
</protein>
<gene>
    <name evidence="1" type="ORF">BOTBODRAFT_37450</name>
</gene>
<dbReference type="InParanoid" id="A0A067M2J2"/>
<dbReference type="HOGENOM" id="CLU_039742_0_0_1"/>
<keyword evidence="2" id="KW-1185">Reference proteome</keyword>
<name>A0A067M2J2_BOTB1</name>
<dbReference type="AlphaFoldDB" id="A0A067M2J2"/>
<organism evidence="1 2">
    <name type="scientific">Botryobasidium botryosum (strain FD-172 SS1)</name>
    <dbReference type="NCBI Taxonomy" id="930990"/>
    <lineage>
        <taxon>Eukaryota</taxon>
        <taxon>Fungi</taxon>
        <taxon>Dikarya</taxon>
        <taxon>Basidiomycota</taxon>
        <taxon>Agaricomycotina</taxon>
        <taxon>Agaricomycetes</taxon>
        <taxon>Cantharellales</taxon>
        <taxon>Botryobasidiaceae</taxon>
        <taxon>Botryobasidium</taxon>
    </lineage>
</organism>
<dbReference type="Proteomes" id="UP000027195">
    <property type="component" value="Unassembled WGS sequence"/>
</dbReference>
<evidence type="ECO:0000313" key="1">
    <source>
        <dbReference type="EMBL" id="KDQ08915.1"/>
    </source>
</evidence>